<comment type="cofactor">
    <cofactor evidence="1">
        <name>Mn(2+)</name>
        <dbReference type="ChEBI" id="CHEBI:29035"/>
    </cofactor>
</comment>
<keyword evidence="5" id="KW-0460">Magnesium</keyword>
<keyword evidence="4" id="KW-0378">Hydrolase</keyword>
<dbReference type="InterPro" id="IPR039121">
    <property type="entry name" value="NUDT19"/>
</dbReference>
<evidence type="ECO:0000259" key="7">
    <source>
        <dbReference type="PROSITE" id="PS51462"/>
    </source>
</evidence>
<evidence type="ECO:0000313" key="9">
    <source>
        <dbReference type="Proteomes" id="UP000538566"/>
    </source>
</evidence>
<comment type="caution">
    <text evidence="8">The sequence shown here is derived from an EMBL/GenBank/DDBJ whole genome shotgun (WGS) entry which is preliminary data.</text>
</comment>
<dbReference type="Pfam" id="PF00293">
    <property type="entry name" value="NUDIX"/>
    <property type="match status" value="1"/>
</dbReference>
<feature type="domain" description="Nudix hydrolase" evidence="7">
    <location>
        <begin position="26"/>
        <end position="213"/>
    </location>
</feature>
<dbReference type="PROSITE" id="PS51462">
    <property type="entry name" value="NUDIX"/>
    <property type="match status" value="1"/>
</dbReference>
<sequence>MASGAAPDMMQAMETHDIEPENWLRKTTPAATVVIFRHDPLGGPPQILMVERNASLKFAGGATVFPGGKIDEADRELAARIGGDLDDMAARVAAVRETLEETGLVVGIDGVVDGMLAAQARRMLISGGDLAPVLDAFGWSLAPERLVPFARWWPKHRTERIFDTRFYLADLGTGAVDIEVDATENRHLFWASAKGALDLAEKGKIRVIFPTRRNLERLALFGSFGDAKVHAEATPAGTISPFIEKRDGQPWLMIPENLGYPVLGEPLEMAQRG</sequence>
<protein>
    <submittedName>
        <fullName evidence="8">8-oxo-dGTP pyrophosphatase MutT (NUDIX family)</fullName>
    </submittedName>
</protein>
<keyword evidence="3" id="KW-0479">Metal-binding</keyword>
<evidence type="ECO:0000256" key="6">
    <source>
        <dbReference type="ARBA" id="ARBA00023211"/>
    </source>
</evidence>
<evidence type="ECO:0000256" key="3">
    <source>
        <dbReference type="ARBA" id="ARBA00022723"/>
    </source>
</evidence>
<dbReference type="InterPro" id="IPR015797">
    <property type="entry name" value="NUDIX_hydrolase-like_dom_sf"/>
</dbReference>
<accession>A0A7W7A9P8</accession>
<evidence type="ECO:0000256" key="1">
    <source>
        <dbReference type="ARBA" id="ARBA00001936"/>
    </source>
</evidence>
<organism evidence="8 9">
    <name type="scientific">Novosphingobium taihuense</name>
    <dbReference type="NCBI Taxonomy" id="260085"/>
    <lineage>
        <taxon>Bacteria</taxon>
        <taxon>Pseudomonadati</taxon>
        <taxon>Pseudomonadota</taxon>
        <taxon>Alphaproteobacteria</taxon>
        <taxon>Sphingomonadales</taxon>
        <taxon>Sphingomonadaceae</taxon>
        <taxon>Novosphingobium</taxon>
    </lineage>
</organism>
<dbReference type="GO" id="GO:0016818">
    <property type="term" value="F:hydrolase activity, acting on acid anhydrides, in phosphorus-containing anhydrides"/>
    <property type="evidence" value="ECO:0007669"/>
    <property type="project" value="InterPro"/>
</dbReference>
<dbReference type="EMBL" id="JACHOA010000001">
    <property type="protein sequence ID" value="MBB4612389.1"/>
    <property type="molecule type" value="Genomic_DNA"/>
</dbReference>
<gene>
    <name evidence="8" type="ORF">GGR37_000635</name>
</gene>
<evidence type="ECO:0000256" key="2">
    <source>
        <dbReference type="ARBA" id="ARBA00001946"/>
    </source>
</evidence>
<dbReference type="AlphaFoldDB" id="A0A7W7A9P8"/>
<evidence type="ECO:0000256" key="4">
    <source>
        <dbReference type="ARBA" id="ARBA00022801"/>
    </source>
</evidence>
<dbReference type="Gene3D" id="3.90.79.10">
    <property type="entry name" value="Nucleoside Triphosphate Pyrophosphohydrolase"/>
    <property type="match status" value="1"/>
</dbReference>
<dbReference type="Proteomes" id="UP000538566">
    <property type="component" value="Unassembled WGS sequence"/>
</dbReference>
<dbReference type="PANTHER" id="PTHR12318:SF0">
    <property type="entry name" value="ACYL-COENZYME A DIPHOSPHATASE NUDT19"/>
    <property type="match status" value="1"/>
</dbReference>
<dbReference type="InterPro" id="IPR000086">
    <property type="entry name" value="NUDIX_hydrolase_dom"/>
</dbReference>
<name>A0A7W7A9P8_9SPHN</name>
<reference evidence="8 9" key="1">
    <citation type="submission" date="2020-08" db="EMBL/GenBank/DDBJ databases">
        <title>Genomic Encyclopedia of Type Strains, Phase IV (KMG-IV): sequencing the most valuable type-strain genomes for metagenomic binning, comparative biology and taxonomic classification.</title>
        <authorList>
            <person name="Goeker M."/>
        </authorList>
    </citation>
    <scope>NUCLEOTIDE SEQUENCE [LARGE SCALE GENOMIC DNA]</scope>
    <source>
        <strain evidence="8 9">DSM 17507</strain>
    </source>
</reference>
<proteinExistence type="predicted"/>
<keyword evidence="9" id="KW-1185">Reference proteome</keyword>
<dbReference type="PANTHER" id="PTHR12318">
    <property type="entry name" value="TESTOSTERONE-REGULATED PROTEIN RP2"/>
    <property type="match status" value="1"/>
</dbReference>
<dbReference type="CDD" id="cd18870">
    <property type="entry name" value="NUDIX_AcylCoAdiphos_Nudt19"/>
    <property type="match status" value="1"/>
</dbReference>
<dbReference type="SUPFAM" id="SSF55811">
    <property type="entry name" value="Nudix"/>
    <property type="match status" value="1"/>
</dbReference>
<evidence type="ECO:0000256" key="5">
    <source>
        <dbReference type="ARBA" id="ARBA00022842"/>
    </source>
</evidence>
<evidence type="ECO:0000313" key="8">
    <source>
        <dbReference type="EMBL" id="MBB4612389.1"/>
    </source>
</evidence>
<comment type="cofactor">
    <cofactor evidence="2">
        <name>Mg(2+)</name>
        <dbReference type="ChEBI" id="CHEBI:18420"/>
    </cofactor>
</comment>
<dbReference type="GO" id="GO:0046872">
    <property type="term" value="F:metal ion binding"/>
    <property type="evidence" value="ECO:0007669"/>
    <property type="project" value="UniProtKB-KW"/>
</dbReference>
<keyword evidence="6" id="KW-0464">Manganese</keyword>